<dbReference type="AlphaFoldDB" id="A0A917X5U5"/>
<organism evidence="3 4">
    <name type="scientific">Dactylosporangium sucinum</name>
    <dbReference type="NCBI Taxonomy" id="1424081"/>
    <lineage>
        <taxon>Bacteria</taxon>
        <taxon>Bacillati</taxon>
        <taxon>Actinomycetota</taxon>
        <taxon>Actinomycetes</taxon>
        <taxon>Micromonosporales</taxon>
        <taxon>Micromonosporaceae</taxon>
        <taxon>Dactylosporangium</taxon>
    </lineage>
</organism>
<dbReference type="GO" id="GO:0006310">
    <property type="term" value="P:DNA recombination"/>
    <property type="evidence" value="ECO:0007669"/>
    <property type="project" value="UniProtKB-KW"/>
</dbReference>
<evidence type="ECO:0000256" key="2">
    <source>
        <dbReference type="SAM" id="MobiDB-lite"/>
    </source>
</evidence>
<keyword evidence="1" id="KW-0233">DNA recombination</keyword>
<feature type="region of interest" description="Disordered" evidence="2">
    <location>
        <begin position="54"/>
        <end position="77"/>
    </location>
</feature>
<gene>
    <name evidence="3" type="ORF">GCM10007977_088390</name>
</gene>
<sequence length="305" mass="33160">MRSKPLSRLEREGKAENAAWERSEREAGYPATTVTAWRKVLHLILGDAVEDGNMSANPASRRRGRGRRRDRAQHRAPEKAVTTALGVLLIAERVALLSGRDDEFVAVVGMGFTGLRWGETVGLETQYVRPGAVRVEWQLYELDNGTLLRCPPKDDSYRTVAAPAFVTELLSGHVTRQRRCPARVMACATCSGVTARRVRRCVRTGRAWLTWPAGRVCRRGRRRRCSMAGTASRRRPSCGCRRQSLIWAMSAARSTARLRHTGAGRLRHVAVPTGGDRRISGEGATAATAGAAAGRSVAGGAGPGP</sequence>
<accession>A0A917X5U5</accession>
<dbReference type="GO" id="GO:0003677">
    <property type="term" value="F:DNA binding"/>
    <property type="evidence" value="ECO:0007669"/>
    <property type="project" value="InterPro"/>
</dbReference>
<feature type="region of interest" description="Disordered" evidence="2">
    <location>
        <begin position="1"/>
        <end position="25"/>
    </location>
</feature>
<dbReference type="EMBL" id="BMPI01000065">
    <property type="protein sequence ID" value="GGM73041.1"/>
    <property type="molecule type" value="Genomic_DNA"/>
</dbReference>
<comment type="caution">
    <text evidence="3">The sequence shown here is derived from an EMBL/GenBank/DDBJ whole genome shotgun (WGS) entry which is preliminary data.</text>
</comment>
<reference evidence="3" key="1">
    <citation type="journal article" date="2014" name="Int. J. Syst. Evol. Microbiol.">
        <title>Complete genome sequence of Corynebacterium casei LMG S-19264T (=DSM 44701T), isolated from a smear-ripened cheese.</title>
        <authorList>
            <consortium name="US DOE Joint Genome Institute (JGI-PGF)"/>
            <person name="Walter F."/>
            <person name="Albersmeier A."/>
            <person name="Kalinowski J."/>
            <person name="Ruckert C."/>
        </authorList>
    </citation>
    <scope>NUCLEOTIDE SEQUENCE</scope>
    <source>
        <strain evidence="3">JCM 19831</strain>
    </source>
</reference>
<evidence type="ECO:0000256" key="1">
    <source>
        <dbReference type="ARBA" id="ARBA00023172"/>
    </source>
</evidence>
<dbReference type="InterPro" id="IPR013762">
    <property type="entry name" value="Integrase-like_cat_sf"/>
</dbReference>
<protein>
    <submittedName>
        <fullName evidence="3">Uncharacterized protein</fullName>
    </submittedName>
</protein>
<name>A0A917X5U5_9ACTN</name>
<reference evidence="3" key="2">
    <citation type="submission" date="2020-09" db="EMBL/GenBank/DDBJ databases">
        <authorList>
            <person name="Sun Q."/>
            <person name="Ohkuma M."/>
        </authorList>
    </citation>
    <scope>NUCLEOTIDE SEQUENCE</scope>
    <source>
        <strain evidence="3">JCM 19831</strain>
    </source>
</reference>
<dbReference type="GO" id="GO:0015074">
    <property type="term" value="P:DNA integration"/>
    <property type="evidence" value="ECO:0007669"/>
    <property type="project" value="InterPro"/>
</dbReference>
<feature type="compositionally biased region" description="Basic residues" evidence="2">
    <location>
        <begin position="60"/>
        <end position="72"/>
    </location>
</feature>
<dbReference type="Gene3D" id="1.10.443.10">
    <property type="entry name" value="Intergrase catalytic core"/>
    <property type="match status" value="1"/>
</dbReference>
<feature type="region of interest" description="Disordered" evidence="2">
    <location>
        <begin position="272"/>
        <end position="305"/>
    </location>
</feature>
<dbReference type="Proteomes" id="UP000642070">
    <property type="component" value="Unassembled WGS sequence"/>
</dbReference>
<evidence type="ECO:0000313" key="3">
    <source>
        <dbReference type="EMBL" id="GGM73041.1"/>
    </source>
</evidence>
<feature type="compositionally biased region" description="Basic and acidic residues" evidence="2">
    <location>
        <begin position="7"/>
        <end position="25"/>
    </location>
</feature>
<dbReference type="SUPFAM" id="SSF56349">
    <property type="entry name" value="DNA breaking-rejoining enzymes"/>
    <property type="match status" value="1"/>
</dbReference>
<proteinExistence type="predicted"/>
<evidence type="ECO:0000313" key="4">
    <source>
        <dbReference type="Proteomes" id="UP000642070"/>
    </source>
</evidence>
<keyword evidence="4" id="KW-1185">Reference proteome</keyword>
<dbReference type="InterPro" id="IPR011010">
    <property type="entry name" value="DNA_brk_join_enz"/>
</dbReference>
<feature type="compositionally biased region" description="Low complexity" evidence="2">
    <location>
        <begin position="281"/>
        <end position="296"/>
    </location>
</feature>